<keyword evidence="9 13" id="KW-0472">Membrane</keyword>
<sequence>FLCDQHISVNSEILNLLLMSNFAHMWNCCYHSKENMMNERIDSRDMVMGLMFLSQIAVGILGNFSLLYYHLFHFCNEYKLRSRDLILRHLIIANSLVLLSRGIPQTMTAFGLKYFLSDFGCKLILYIYRVGRSMSIFITCLLSVFQSITISPMNSCWKDLNGRAPRYIGFSISLCWVLYMVVNSIFPVYILSKWNSVNTTDKRDYGYFSYTGRDRITDLLYAALFVFPEVVFSVLMIWSSGSMVLLLYRHKQRVQHIHSIKVPPRSCPESRATQRILVLVGTFVTFHTLSSLLHLYIAIFSNLIWWVVDTSDLISLCFPTVSPFLLMSHKSTVSKLSRLCFVCIKKFKNLCLCCGKHLQSQQIGRPREEDHKWKEPQQCRCCLKN</sequence>
<keyword evidence="16" id="KW-1185">Reference proteome</keyword>
<dbReference type="PROSITE" id="PS50262">
    <property type="entry name" value="G_PROTEIN_RECEP_F1_2"/>
    <property type="match status" value="1"/>
</dbReference>
<evidence type="ECO:0000256" key="3">
    <source>
        <dbReference type="ARBA" id="ARBA00010663"/>
    </source>
</evidence>
<keyword evidence="4 13" id="KW-1003">Cell membrane</keyword>
<evidence type="ECO:0000256" key="5">
    <source>
        <dbReference type="ARBA" id="ARBA00022507"/>
    </source>
</evidence>
<evidence type="ECO:0000313" key="16">
    <source>
        <dbReference type="Proteomes" id="UP000694407"/>
    </source>
</evidence>
<organism evidence="15 16">
    <name type="scientific">Marmota marmota marmota</name>
    <name type="common">Alpine marmot</name>
    <dbReference type="NCBI Taxonomy" id="9994"/>
    <lineage>
        <taxon>Eukaryota</taxon>
        <taxon>Metazoa</taxon>
        <taxon>Chordata</taxon>
        <taxon>Craniata</taxon>
        <taxon>Vertebrata</taxon>
        <taxon>Euteleostomi</taxon>
        <taxon>Mammalia</taxon>
        <taxon>Eutheria</taxon>
        <taxon>Euarchontoglires</taxon>
        <taxon>Glires</taxon>
        <taxon>Rodentia</taxon>
        <taxon>Sciuromorpha</taxon>
        <taxon>Sciuridae</taxon>
        <taxon>Xerinae</taxon>
        <taxon>Marmotini</taxon>
        <taxon>Marmota</taxon>
    </lineage>
</organism>
<evidence type="ECO:0000256" key="12">
    <source>
        <dbReference type="ARBA" id="ARBA00023224"/>
    </source>
</evidence>
<dbReference type="PANTHER" id="PTHR24062">
    <property type="entry name" value="VOMERONASAL TYPE-1 RECEPTOR"/>
    <property type="match status" value="1"/>
</dbReference>
<evidence type="ECO:0000256" key="2">
    <source>
        <dbReference type="ARBA" id="ARBA00004651"/>
    </source>
</evidence>
<dbReference type="InterPro" id="IPR017452">
    <property type="entry name" value="GPCR_Rhodpsn_7TM"/>
</dbReference>
<keyword evidence="7 13" id="KW-1133">Transmembrane helix</keyword>
<evidence type="ECO:0000256" key="13">
    <source>
        <dbReference type="RuleBase" id="RU364061"/>
    </source>
</evidence>
<dbReference type="CDD" id="cd13949">
    <property type="entry name" value="7tm_V1R_pheromone"/>
    <property type="match status" value="1"/>
</dbReference>
<dbReference type="GO" id="GO:0005886">
    <property type="term" value="C:plasma membrane"/>
    <property type="evidence" value="ECO:0007669"/>
    <property type="project" value="UniProtKB-SubCell"/>
</dbReference>
<evidence type="ECO:0000256" key="7">
    <source>
        <dbReference type="ARBA" id="ARBA00022989"/>
    </source>
</evidence>
<evidence type="ECO:0000313" key="15">
    <source>
        <dbReference type="Ensembl" id="ENSMMMP00000025670.1"/>
    </source>
</evidence>
<evidence type="ECO:0000256" key="4">
    <source>
        <dbReference type="ARBA" id="ARBA00022475"/>
    </source>
</evidence>
<evidence type="ECO:0000256" key="6">
    <source>
        <dbReference type="ARBA" id="ARBA00022692"/>
    </source>
</evidence>
<dbReference type="PRINTS" id="PR01534">
    <property type="entry name" value="VOMERONASL1R"/>
</dbReference>
<reference evidence="15" key="1">
    <citation type="submission" date="2025-08" db="UniProtKB">
        <authorList>
            <consortium name="Ensembl"/>
        </authorList>
    </citation>
    <scope>IDENTIFICATION</scope>
</reference>
<dbReference type="InterPro" id="IPR004072">
    <property type="entry name" value="Vmron_rcpt_1"/>
</dbReference>
<reference evidence="15" key="2">
    <citation type="submission" date="2025-09" db="UniProtKB">
        <authorList>
            <consortium name="Ensembl"/>
        </authorList>
    </citation>
    <scope>IDENTIFICATION</scope>
</reference>
<dbReference type="GO" id="GO:0007606">
    <property type="term" value="P:sensory perception of chemical stimulus"/>
    <property type="evidence" value="ECO:0007669"/>
    <property type="project" value="UniProtKB-ARBA"/>
</dbReference>
<feature type="transmembrane region" description="Helical" evidence="13">
    <location>
        <begin position="123"/>
        <end position="146"/>
    </location>
</feature>
<name>A0A8C6A928_MARMA</name>
<feature type="transmembrane region" description="Helical" evidence="13">
    <location>
        <begin position="167"/>
        <end position="190"/>
    </location>
</feature>
<feature type="transmembrane region" description="Helical" evidence="13">
    <location>
        <begin position="219"/>
        <end position="248"/>
    </location>
</feature>
<dbReference type="SUPFAM" id="SSF81321">
    <property type="entry name" value="Family A G protein-coupled receptor-like"/>
    <property type="match status" value="1"/>
</dbReference>
<dbReference type="Gene3D" id="1.20.1070.10">
    <property type="entry name" value="Rhodopsin 7-helix transmembrane proteins"/>
    <property type="match status" value="1"/>
</dbReference>
<dbReference type="GeneTree" id="ENSGT00960000186612"/>
<dbReference type="Ensembl" id="ENSMMMT00000029062.1">
    <property type="protein sequence ID" value="ENSMMMP00000025670.1"/>
    <property type="gene ID" value="ENSMMMG00000022513.1"/>
</dbReference>
<keyword evidence="12 13" id="KW-0807">Transducer</keyword>
<dbReference type="GO" id="GO:0016503">
    <property type="term" value="F:pheromone receptor activity"/>
    <property type="evidence" value="ECO:0007669"/>
    <property type="project" value="InterPro"/>
</dbReference>
<evidence type="ECO:0000259" key="14">
    <source>
        <dbReference type="PROSITE" id="PS50262"/>
    </source>
</evidence>
<evidence type="ECO:0000256" key="11">
    <source>
        <dbReference type="ARBA" id="ARBA00023180"/>
    </source>
</evidence>
<dbReference type="AlphaFoldDB" id="A0A8C6A928"/>
<feature type="transmembrane region" description="Helical" evidence="13">
    <location>
        <begin position="85"/>
        <end position="103"/>
    </location>
</feature>
<keyword evidence="6 13" id="KW-0812">Transmembrane</keyword>
<evidence type="ECO:0000256" key="1">
    <source>
        <dbReference type="ARBA" id="ARBA00003878"/>
    </source>
</evidence>
<protein>
    <recommendedName>
        <fullName evidence="13">Vomeronasal type-1 receptor</fullName>
    </recommendedName>
</protein>
<keyword evidence="5 13" id="KW-0589">Pheromone response</keyword>
<comment type="function">
    <text evidence="1">Putative pheromone receptor.</text>
</comment>
<accession>A0A8C6A928</accession>
<feature type="transmembrane region" description="Helical" evidence="13">
    <location>
        <begin position="276"/>
        <end position="297"/>
    </location>
</feature>
<evidence type="ECO:0000256" key="10">
    <source>
        <dbReference type="ARBA" id="ARBA00023170"/>
    </source>
</evidence>
<feature type="transmembrane region" description="Helical" evidence="13">
    <location>
        <begin position="46"/>
        <end position="69"/>
    </location>
</feature>
<proteinExistence type="inferred from homology"/>
<comment type="subcellular location">
    <subcellularLocation>
        <location evidence="2 13">Cell membrane</location>
        <topology evidence="2 13">Multi-pass membrane protein</topology>
    </subcellularLocation>
</comment>
<dbReference type="FunFam" id="1.20.1070.10:FF:000033">
    <property type="entry name" value="Vomeronasal type-1 receptor"/>
    <property type="match status" value="1"/>
</dbReference>
<feature type="transmembrane region" description="Helical" evidence="13">
    <location>
        <begin position="303"/>
        <end position="326"/>
    </location>
</feature>
<comment type="similarity">
    <text evidence="3 13">Belongs to the G-protein coupled receptor 1 family.</text>
</comment>
<keyword evidence="8 13" id="KW-0297">G-protein coupled receptor</keyword>
<keyword evidence="11" id="KW-0325">Glycoprotein</keyword>
<dbReference type="Proteomes" id="UP000694407">
    <property type="component" value="Unplaced"/>
</dbReference>
<dbReference type="GO" id="GO:0019236">
    <property type="term" value="P:response to pheromone"/>
    <property type="evidence" value="ECO:0007669"/>
    <property type="project" value="UniProtKB-KW"/>
</dbReference>
<evidence type="ECO:0000256" key="8">
    <source>
        <dbReference type="ARBA" id="ARBA00023040"/>
    </source>
</evidence>
<keyword evidence="10 13" id="KW-0675">Receptor</keyword>
<dbReference type="Pfam" id="PF03402">
    <property type="entry name" value="V1R"/>
    <property type="match status" value="1"/>
</dbReference>
<evidence type="ECO:0000256" key="9">
    <source>
        <dbReference type="ARBA" id="ARBA00023136"/>
    </source>
</evidence>
<feature type="domain" description="G-protein coupled receptors family 1 profile" evidence="14">
    <location>
        <begin position="62"/>
        <end position="326"/>
    </location>
</feature>